<keyword evidence="4" id="KW-0564">Palmitate</keyword>
<proteinExistence type="predicted"/>
<gene>
    <name evidence="7" type="ORF">TL10_19005</name>
</gene>
<evidence type="ECO:0000256" key="5">
    <source>
        <dbReference type="ARBA" id="ARBA00023288"/>
    </source>
</evidence>
<sequence>MKRGLVVAVAGAAVLAAGLTGCSKDDKKSTGSSATASASASSAAGNSSAGSGTAKVSIDGKAQDVQGQIGCTTAAGNVVIAIGNASGGLGVTLTDADPPVVKTVGLGSVGGITLGYTDGVPGGEAKATKDGKTYKISGTATGVDMANPMEPAKKPFEIEVTCP</sequence>
<keyword evidence="2" id="KW-0732">Signal</keyword>
<evidence type="ECO:0000313" key="7">
    <source>
        <dbReference type="EMBL" id="KIU15469.1"/>
    </source>
</evidence>
<dbReference type="STRING" id="280871.TL10_19005"/>
<keyword evidence="8" id="KW-1185">Reference proteome</keyword>
<keyword evidence="5 7" id="KW-0449">Lipoprotein</keyword>
<dbReference type="Proteomes" id="UP000032221">
    <property type="component" value="Unassembled WGS sequence"/>
</dbReference>
<comment type="caution">
    <text evidence="7">The sequence shown here is derived from an EMBL/GenBank/DDBJ whole genome shotgun (WGS) entry which is preliminary data.</text>
</comment>
<evidence type="ECO:0000256" key="4">
    <source>
        <dbReference type="ARBA" id="ARBA00023139"/>
    </source>
</evidence>
<evidence type="ECO:0000256" key="2">
    <source>
        <dbReference type="ARBA" id="ARBA00022729"/>
    </source>
</evidence>
<dbReference type="GO" id="GO:0016020">
    <property type="term" value="C:membrane"/>
    <property type="evidence" value="ECO:0007669"/>
    <property type="project" value="InterPro"/>
</dbReference>
<accession>A0A0D1JSB6</accession>
<name>A0A0D1JSB6_9MYCO</name>
<feature type="region of interest" description="Disordered" evidence="6">
    <location>
        <begin position="22"/>
        <end position="55"/>
    </location>
</feature>
<dbReference type="AlphaFoldDB" id="A0A0D1JSB6"/>
<dbReference type="InterPro" id="IPR008691">
    <property type="entry name" value="LpqH"/>
</dbReference>
<protein>
    <submittedName>
        <fullName evidence="7">Lipoprotein LpqH</fullName>
    </submittedName>
</protein>
<organism evidence="7 8">
    <name type="scientific">Mycolicibacterium llatzerense</name>
    <dbReference type="NCBI Taxonomy" id="280871"/>
    <lineage>
        <taxon>Bacteria</taxon>
        <taxon>Bacillati</taxon>
        <taxon>Actinomycetota</taxon>
        <taxon>Actinomycetes</taxon>
        <taxon>Mycobacteriales</taxon>
        <taxon>Mycobacteriaceae</taxon>
        <taxon>Mycolicibacterium</taxon>
    </lineage>
</organism>
<evidence type="ECO:0000313" key="8">
    <source>
        <dbReference type="Proteomes" id="UP000032221"/>
    </source>
</evidence>
<keyword evidence="3" id="KW-0472">Membrane</keyword>
<dbReference type="PATRIC" id="fig|280871.6.peg.3932"/>
<evidence type="ECO:0000256" key="3">
    <source>
        <dbReference type="ARBA" id="ARBA00023136"/>
    </source>
</evidence>
<dbReference type="OrthoDB" id="4376250at2"/>
<keyword evidence="1" id="KW-1003">Cell membrane</keyword>
<evidence type="ECO:0000256" key="6">
    <source>
        <dbReference type="SAM" id="MobiDB-lite"/>
    </source>
</evidence>
<dbReference type="Pfam" id="PF05481">
    <property type="entry name" value="Myco_19_kDa"/>
    <property type="match status" value="1"/>
</dbReference>
<dbReference type="PROSITE" id="PS51257">
    <property type="entry name" value="PROKAR_LIPOPROTEIN"/>
    <property type="match status" value="1"/>
</dbReference>
<evidence type="ECO:0000256" key="1">
    <source>
        <dbReference type="ARBA" id="ARBA00022475"/>
    </source>
</evidence>
<reference evidence="7 8" key="1">
    <citation type="submission" date="2015-01" db="EMBL/GenBank/DDBJ databases">
        <title>Genome sequence of Mycobacterium llatzerense and Mycobacterium immunogenum recovered from brain abscess.</title>
        <authorList>
            <person name="Greninger A.L."/>
            <person name="Langelier C."/>
            <person name="Cunningham G."/>
            <person name="Chiu C.Y."/>
            <person name="Miller S."/>
        </authorList>
    </citation>
    <scope>NUCLEOTIDE SEQUENCE [LARGE SCALE GENOMIC DNA]</scope>
    <source>
        <strain evidence="7 8">CLUC14</strain>
    </source>
</reference>
<dbReference type="EMBL" id="JXST01000027">
    <property type="protein sequence ID" value="KIU15469.1"/>
    <property type="molecule type" value="Genomic_DNA"/>
</dbReference>
<feature type="compositionally biased region" description="Low complexity" evidence="6">
    <location>
        <begin position="30"/>
        <end position="54"/>
    </location>
</feature>
<dbReference type="RefSeq" id="WP_043402849.1">
    <property type="nucleotide sequence ID" value="NZ_BAAARC010000012.1"/>
</dbReference>